<proteinExistence type="inferred from homology"/>
<keyword evidence="4" id="KW-0863">Zinc-finger</keyword>
<dbReference type="FunCoup" id="K1QB79">
    <property type="interactions" value="288"/>
</dbReference>
<evidence type="ECO:0000256" key="5">
    <source>
        <dbReference type="ARBA" id="ARBA00022833"/>
    </source>
</evidence>
<dbReference type="PANTHER" id="PTHR10044">
    <property type="entry name" value="INHIBITOR OF APOPTOSIS"/>
    <property type="match status" value="1"/>
</dbReference>
<dbReference type="GO" id="GO:0005737">
    <property type="term" value="C:cytoplasm"/>
    <property type="evidence" value="ECO:0007669"/>
    <property type="project" value="TreeGrafter"/>
</dbReference>
<dbReference type="GO" id="GO:0008270">
    <property type="term" value="F:zinc ion binding"/>
    <property type="evidence" value="ECO:0007669"/>
    <property type="project" value="UniProtKB-KW"/>
</dbReference>
<evidence type="ECO:0000256" key="1">
    <source>
        <dbReference type="ARBA" id="ARBA00006672"/>
    </source>
</evidence>
<protein>
    <submittedName>
        <fullName evidence="7">Apoptosis 1 inhibitor</fullName>
    </submittedName>
</protein>
<feature type="compositionally biased region" description="Low complexity" evidence="6">
    <location>
        <begin position="350"/>
        <end position="360"/>
    </location>
</feature>
<dbReference type="HOGENOM" id="CLU_477568_0_0_1"/>
<reference evidence="7" key="1">
    <citation type="journal article" date="2012" name="Nature">
        <title>The oyster genome reveals stress adaptation and complexity of shell formation.</title>
        <authorList>
            <person name="Zhang G."/>
            <person name="Fang X."/>
            <person name="Guo X."/>
            <person name="Li L."/>
            <person name="Luo R."/>
            <person name="Xu F."/>
            <person name="Yang P."/>
            <person name="Zhang L."/>
            <person name="Wang X."/>
            <person name="Qi H."/>
            <person name="Xiong Z."/>
            <person name="Que H."/>
            <person name="Xie Y."/>
            <person name="Holland P.W."/>
            <person name="Paps J."/>
            <person name="Zhu Y."/>
            <person name="Wu F."/>
            <person name="Chen Y."/>
            <person name="Wang J."/>
            <person name="Peng C."/>
            <person name="Meng J."/>
            <person name="Yang L."/>
            <person name="Liu J."/>
            <person name="Wen B."/>
            <person name="Zhang N."/>
            <person name="Huang Z."/>
            <person name="Zhu Q."/>
            <person name="Feng Y."/>
            <person name="Mount A."/>
            <person name="Hedgecock D."/>
            <person name="Xu Z."/>
            <person name="Liu Y."/>
            <person name="Domazet-Loso T."/>
            <person name="Du Y."/>
            <person name="Sun X."/>
            <person name="Zhang S."/>
            <person name="Liu B."/>
            <person name="Cheng P."/>
            <person name="Jiang X."/>
            <person name="Li J."/>
            <person name="Fan D."/>
            <person name="Wang W."/>
            <person name="Fu W."/>
            <person name="Wang T."/>
            <person name="Wang B."/>
            <person name="Zhang J."/>
            <person name="Peng Z."/>
            <person name="Li Y."/>
            <person name="Li N."/>
            <person name="Wang J."/>
            <person name="Chen M."/>
            <person name="He Y."/>
            <person name="Tan F."/>
            <person name="Song X."/>
            <person name="Zheng Q."/>
            <person name="Huang R."/>
            <person name="Yang H."/>
            <person name="Du X."/>
            <person name="Chen L."/>
            <person name="Yang M."/>
            <person name="Gaffney P.M."/>
            <person name="Wang S."/>
            <person name="Luo L."/>
            <person name="She Z."/>
            <person name="Ming Y."/>
            <person name="Huang W."/>
            <person name="Zhang S."/>
            <person name="Huang B."/>
            <person name="Zhang Y."/>
            <person name="Qu T."/>
            <person name="Ni P."/>
            <person name="Miao G."/>
            <person name="Wang J."/>
            <person name="Wang Q."/>
            <person name="Steinberg C.E."/>
            <person name="Wang H."/>
            <person name="Li N."/>
            <person name="Qian L."/>
            <person name="Zhang G."/>
            <person name="Li Y."/>
            <person name="Yang H."/>
            <person name="Liu X."/>
            <person name="Wang J."/>
            <person name="Yin Y."/>
            <person name="Wang J."/>
        </authorList>
    </citation>
    <scope>NUCLEOTIDE SEQUENCE [LARGE SCALE GENOMIC DNA]</scope>
    <source>
        <strain evidence="7">05x7-T-G4-1.051#20</strain>
    </source>
</reference>
<dbReference type="Gene3D" id="3.30.40.10">
    <property type="entry name" value="Zinc/RING finger domain, C3HC4 (zinc finger)"/>
    <property type="match status" value="1"/>
</dbReference>
<dbReference type="SUPFAM" id="SSF57924">
    <property type="entry name" value="Inhibitor of apoptosis (IAP) repeat"/>
    <property type="match status" value="2"/>
</dbReference>
<dbReference type="InterPro" id="IPR050784">
    <property type="entry name" value="IAP"/>
</dbReference>
<dbReference type="AlphaFoldDB" id="K1QB79"/>
<sequence>MKYLNLSNHIWSKNEDKVKNELASEKGRRVLCDSFSFDDYSYNLDSSGFDLDSYSLTDGSTSNGRNEFHRMAYSSNNENIEDSRGIVNGSVAEAQPQIAGQRKPCIKRDHPHTNGVQETLKIPLKHQNGIVDYKSTQIVDNKSTQIVDNESTQATEEEDRENGASYSSPLQSASASNGFSLMTTETLSSFFDSVSLLSVGEDEAFSYEWIRLRTFSEWPLTSNFSTTLAKNGWVSLGEGDRARCYSCHVVHEGWRIGDDPDQYHSPNCRFKSGQSNNIPITRGTSNQTPYLGQISQDQQQCTSPGNPLHPGNLSGVASSVGPPDPLSAGLPTSEAVAAPTPRNTDSSRHTGTPRNTGTPTPQVPTDNLHSTAAAEAPTPHSKEAQLEALKRDPMGINFDRPKYPSYAILAVRISSYTDWPAAMTQTARDMALAGFFYAGYGDYTRCFFCGGGLRNWEAGDDPWVEHARWFKKCAFVRQNRGQEFIDLVQKRAAELDEQGNQEEVGNQQTNTAIKNTSLKDQILCKICMEKNVSIAFLPCGHLACCEDCAPAMRKCPICREFVRGTVKTFLV</sequence>
<dbReference type="GO" id="GO:0006915">
    <property type="term" value="P:apoptotic process"/>
    <property type="evidence" value="ECO:0007669"/>
    <property type="project" value="UniProtKB-KW"/>
</dbReference>
<comment type="similarity">
    <text evidence="1">Belongs to the IAP family.</text>
</comment>
<dbReference type="PANTHER" id="PTHR10044:SF139">
    <property type="entry name" value="DEATH-ASSOCIATED INHIBITOR OF APOPTOSIS 2"/>
    <property type="match status" value="1"/>
</dbReference>
<dbReference type="PROSITE" id="PS50143">
    <property type="entry name" value="BIR_REPEAT_2"/>
    <property type="match status" value="2"/>
</dbReference>
<accession>K1QB79</accession>
<evidence type="ECO:0000313" key="7">
    <source>
        <dbReference type="EMBL" id="EKC34022.1"/>
    </source>
</evidence>
<dbReference type="Pfam" id="PF13920">
    <property type="entry name" value="zf-C3HC4_3"/>
    <property type="match status" value="1"/>
</dbReference>
<dbReference type="Pfam" id="PF00653">
    <property type="entry name" value="BIR"/>
    <property type="match status" value="2"/>
</dbReference>
<evidence type="ECO:0000256" key="3">
    <source>
        <dbReference type="ARBA" id="ARBA00022723"/>
    </source>
</evidence>
<keyword evidence="2" id="KW-0053">Apoptosis</keyword>
<dbReference type="InterPro" id="IPR001370">
    <property type="entry name" value="BIR_rpt"/>
</dbReference>
<dbReference type="FunFam" id="1.10.1170.10:FF:000002">
    <property type="entry name" value="Baculoviral IAP repeat containing 7"/>
    <property type="match status" value="1"/>
</dbReference>
<organism evidence="7">
    <name type="scientific">Magallana gigas</name>
    <name type="common">Pacific oyster</name>
    <name type="synonym">Crassostrea gigas</name>
    <dbReference type="NCBI Taxonomy" id="29159"/>
    <lineage>
        <taxon>Eukaryota</taxon>
        <taxon>Metazoa</taxon>
        <taxon>Spiralia</taxon>
        <taxon>Lophotrochozoa</taxon>
        <taxon>Mollusca</taxon>
        <taxon>Bivalvia</taxon>
        <taxon>Autobranchia</taxon>
        <taxon>Pteriomorphia</taxon>
        <taxon>Ostreida</taxon>
        <taxon>Ostreoidea</taxon>
        <taxon>Ostreidae</taxon>
        <taxon>Magallana</taxon>
    </lineage>
</organism>
<feature type="region of interest" description="Disordered" evidence="6">
    <location>
        <begin position="261"/>
        <end position="381"/>
    </location>
</feature>
<evidence type="ECO:0000256" key="4">
    <source>
        <dbReference type="ARBA" id="ARBA00022771"/>
    </source>
</evidence>
<dbReference type="GO" id="GO:0051726">
    <property type="term" value="P:regulation of cell cycle"/>
    <property type="evidence" value="ECO:0007669"/>
    <property type="project" value="TreeGrafter"/>
</dbReference>
<dbReference type="GO" id="GO:0005634">
    <property type="term" value="C:nucleus"/>
    <property type="evidence" value="ECO:0007669"/>
    <property type="project" value="TreeGrafter"/>
</dbReference>
<dbReference type="FunFam" id="1.10.1170.10:FF:000003">
    <property type="entry name" value="E3 ubiquitin-protein ligase XIAP"/>
    <property type="match status" value="1"/>
</dbReference>
<keyword evidence="3" id="KW-0479">Metal-binding</keyword>
<dbReference type="InParanoid" id="K1QB79"/>
<evidence type="ECO:0000256" key="6">
    <source>
        <dbReference type="SAM" id="MobiDB-lite"/>
    </source>
</evidence>
<dbReference type="Gene3D" id="1.10.1170.10">
    <property type="entry name" value="Inhibitor Of Apoptosis Protein (2mihbC-IAP-1), Chain A"/>
    <property type="match status" value="2"/>
</dbReference>
<dbReference type="SMART" id="SM00238">
    <property type="entry name" value="BIR"/>
    <property type="match status" value="2"/>
</dbReference>
<dbReference type="EMBL" id="JH817296">
    <property type="protein sequence ID" value="EKC34022.1"/>
    <property type="molecule type" value="Genomic_DNA"/>
</dbReference>
<gene>
    <name evidence="7" type="ORF">CGI_10021439</name>
</gene>
<feature type="compositionally biased region" description="Polar residues" evidence="6">
    <location>
        <begin position="142"/>
        <end position="154"/>
    </location>
</feature>
<dbReference type="CDD" id="cd16713">
    <property type="entry name" value="RING-HC_BIRC2_3_7"/>
    <property type="match status" value="1"/>
</dbReference>
<dbReference type="InterPro" id="IPR013083">
    <property type="entry name" value="Znf_RING/FYVE/PHD"/>
</dbReference>
<dbReference type="SMART" id="SM00184">
    <property type="entry name" value="RING"/>
    <property type="match status" value="1"/>
</dbReference>
<keyword evidence="5" id="KW-0862">Zinc</keyword>
<feature type="region of interest" description="Disordered" evidence="6">
    <location>
        <begin position="142"/>
        <end position="171"/>
    </location>
</feature>
<dbReference type="CDD" id="cd00022">
    <property type="entry name" value="BIR"/>
    <property type="match status" value="2"/>
</dbReference>
<dbReference type="InterPro" id="IPR001841">
    <property type="entry name" value="Znf_RING"/>
</dbReference>
<name>K1QB79_MAGGI</name>
<dbReference type="PROSITE" id="PS50089">
    <property type="entry name" value="ZF_RING_2"/>
    <property type="match status" value="1"/>
</dbReference>
<feature type="compositionally biased region" description="Polar residues" evidence="6">
    <location>
        <begin position="272"/>
        <end position="305"/>
    </location>
</feature>
<evidence type="ECO:0000256" key="2">
    <source>
        <dbReference type="ARBA" id="ARBA00022703"/>
    </source>
</evidence>